<name>A0A917NP80_9ACTN</name>
<feature type="compositionally biased region" description="Acidic residues" evidence="1">
    <location>
        <begin position="17"/>
        <end position="35"/>
    </location>
</feature>
<feature type="region of interest" description="Disordered" evidence="1">
    <location>
        <begin position="1"/>
        <end position="51"/>
    </location>
</feature>
<reference evidence="2" key="2">
    <citation type="submission" date="2020-09" db="EMBL/GenBank/DDBJ databases">
        <authorList>
            <person name="Sun Q."/>
            <person name="Ohkuma M."/>
        </authorList>
    </citation>
    <scope>NUCLEOTIDE SEQUENCE</scope>
    <source>
        <strain evidence="2">JCM 3086</strain>
    </source>
</reference>
<organism evidence="2 3">
    <name type="scientific">Streptomyces brasiliensis</name>
    <dbReference type="NCBI Taxonomy" id="1954"/>
    <lineage>
        <taxon>Bacteria</taxon>
        <taxon>Bacillati</taxon>
        <taxon>Actinomycetota</taxon>
        <taxon>Actinomycetes</taxon>
        <taxon>Kitasatosporales</taxon>
        <taxon>Streptomycetaceae</taxon>
        <taxon>Streptomyces</taxon>
    </lineage>
</organism>
<feature type="compositionally biased region" description="Basic residues" evidence="1">
    <location>
        <begin position="78"/>
        <end position="88"/>
    </location>
</feature>
<dbReference type="AlphaFoldDB" id="A0A917NP80"/>
<evidence type="ECO:0000256" key="1">
    <source>
        <dbReference type="SAM" id="MobiDB-lite"/>
    </source>
</evidence>
<evidence type="ECO:0000313" key="3">
    <source>
        <dbReference type="Proteomes" id="UP000657574"/>
    </source>
</evidence>
<dbReference type="EMBL" id="BMQA01000007">
    <property type="protein sequence ID" value="GGJ15835.1"/>
    <property type="molecule type" value="Genomic_DNA"/>
</dbReference>
<dbReference type="Proteomes" id="UP000657574">
    <property type="component" value="Unassembled WGS sequence"/>
</dbReference>
<feature type="region of interest" description="Disordered" evidence="1">
    <location>
        <begin position="70"/>
        <end position="96"/>
    </location>
</feature>
<protein>
    <submittedName>
        <fullName evidence="2">Uncharacterized protein</fullName>
    </submittedName>
</protein>
<keyword evidence="3" id="KW-1185">Reference proteome</keyword>
<gene>
    <name evidence="2" type="ORF">GCM10010121_028150</name>
</gene>
<sequence length="116" mass="12363">MDGEEDTDAVGPREPDGETCLDAEAEADAEPEAEAEACREEGAEGEPEWRPSAPYAVLAPYVAVVPYGSTTTAATGRSRARRSGRRSHGVTSVTSRSSFAEINDLQLHICVQVGHF</sequence>
<comment type="caution">
    <text evidence="2">The sequence shown here is derived from an EMBL/GenBank/DDBJ whole genome shotgun (WGS) entry which is preliminary data.</text>
</comment>
<proteinExistence type="predicted"/>
<evidence type="ECO:0000313" key="2">
    <source>
        <dbReference type="EMBL" id="GGJ15835.1"/>
    </source>
</evidence>
<accession>A0A917NP80</accession>
<reference evidence="2" key="1">
    <citation type="journal article" date="2014" name="Int. J. Syst. Evol. Microbiol.">
        <title>Complete genome sequence of Corynebacterium casei LMG S-19264T (=DSM 44701T), isolated from a smear-ripened cheese.</title>
        <authorList>
            <consortium name="US DOE Joint Genome Institute (JGI-PGF)"/>
            <person name="Walter F."/>
            <person name="Albersmeier A."/>
            <person name="Kalinowski J."/>
            <person name="Ruckert C."/>
        </authorList>
    </citation>
    <scope>NUCLEOTIDE SEQUENCE</scope>
    <source>
        <strain evidence="2">JCM 3086</strain>
    </source>
</reference>